<dbReference type="EMBL" id="CAJHNH020001310">
    <property type="protein sequence ID" value="CAG5122519.1"/>
    <property type="molecule type" value="Genomic_DNA"/>
</dbReference>
<keyword evidence="3" id="KW-1185">Reference proteome</keyword>
<dbReference type="AlphaFoldDB" id="A0A8S3Z0L3"/>
<dbReference type="PANTHER" id="PTHR43319">
    <property type="entry name" value="BETA-LACTAMASE-RELATED"/>
    <property type="match status" value="1"/>
</dbReference>
<feature type="domain" description="Beta-lactamase-related" evidence="1">
    <location>
        <begin position="46"/>
        <end position="400"/>
    </location>
</feature>
<evidence type="ECO:0000259" key="1">
    <source>
        <dbReference type="Pfam" id="PF00144"/>
    </source>
</evidence>
<organism evidence="2 3">
    <name type="scientific">Candidula unifasciata</name>
    <dbReference type="NCBI Taxonomy" id="100452"/>
    <lineage>
        <taxon>Eukaryota</taxon>
        <taxon>Metazoa</taxon>
        <taxon>Spiralia</taxon>
        <taxon>Lophotrochozoa</taxon>
        <taxon>Mollusca</taxon>
        <taxon>Gastropoda</taxon>
        <taxon>Heterobranchia</taxon>
        <taxon>Euthyneura</taxon>
        <taxon>Panpulmonata</taxon>
        <taxon>Eupulmonata</taxon>
        <taxon>Stylommatophora</taxon>
        <taxon>Helicina</taxon>
        <taxon>Helicoidea</taxon>
        <taxon>Geomitridae</taxon>
        <taxon>Candidula</taxon>
    </lineage>
</organism>
<dbReference type="Pfam" id="PF00144">
    <property type="entry name" value="Beta-lactamase"/>
    <property type="match status" value="1"/>
</dbReference>
<dbReference type="InterPro" id="IPR052907">
    <property type="entry name" value="Beta-lactamase/esterase"/>
</dbReference>
<name>A0A8S3Z0L3_9EUPU</name>
<evidence type="ECO:0000313" key="2">
    <source>
        <dbReference type="EMBL" id="CAG5122519.1"/>
    </source>
</evidence>
<gene>
    <name evidence="2" type="ORF">CUNI_LOCUS8077</name>
</gene>
<sequence>MAAVTNILGLLVAYIAWQFYVHNYGLKTNQTPRVSGYFHPAFRKVAEVFKQNVESGFERGAAFAVYHNGKPLIDMWGGWADISSQRHWQEDTASLSFSMVKGVTAIVMARLVDMGYIDYKKEVYHYWPEFGTEDKKNITVEMLLNHQAGLIGLDEKVSINDYQNNWDKVENQLAKQKPFWPPGTAFGYHIYTYGMYADALVRKVDPQQRNLSQFFQEEIALPLDIEFYIGLPKQEYHRFARVQPASIWELRFDLTSMIEMYTNQYMKIAVCMNIDNHDFNNPDVLSVGHPAVMGVGPARNLAKLFDYLANNGSIKAKRLLSPALVEAFQGPLTAKMPSTFILKNPITRGLFPMDNKQGHKILGHYGYGGSVAFADLTAGVGVVYSTNYLAMYMLDDPRALALRNVFYECFETYKREAVSGRGV</sequence>
<accession>A0A8S3Z0L3</accession>
<dbReference type="Gene3D" id="3.40.710.10">
    <property type="entry name" value="DD-peptidase/beta-lactamase superfamily"/>
    <property type="match status" value="1"/>
</dbReference>
<dbReference type="PANTHER" id="PTHR43319:SF3">
    <property type="entry name" value="BETA-LACTAMASE-RELATED DOMAIN-CONTAINING PROTEIN"/>
    <property type="match status" value="1"/>
</dbReference>
<comment type="caution">
    <text evidence="2">The sequence shown here is derived from an EMBL/GenBank/DDBJ whole genome shotgun (WGS) entry which is preliminary data.</text>
</comment>
<dbReference type="Proteomes" id="UP000678393">
    <property type="component" value="Unassembled WGS sequence"/>
</dbReference>
<reference evidence="2" key="1">
    <citation type="submission" date="2021-04" db="EMBL/GenBank/DDBJ databases">
        <authorList>
            <consortium name="Molecular Ecology Group"/>
        </authorList>
    </citation>
    <scope>NUCLEOTIDE SEQUENCE</scope>
</reference>
<evidence type="ECO:0000313" key="3">
    <source>
        <dbReference type="Proteomes" id="UP000678393"/>
    </source>
</evidence>
<protein>
    <recommendedName>
        <fullName evidence="1">Beta-lactamase-related domain-containing protein</fullName>
    </recommendedName>
</protein>
<dbReference type="OrthoDB" id="5946976at2759"/>
<dbReference type="InterPro" id="IPR012338">
    <property type="entry name" value="Beta-lactam/transpept-like"/>
</dbReference>
<dbReference type="SUPFAM" id="SSF56601">
    <property type="entry name" value="beta-lactamase/transpeptidase-like"/>
    <property type="match status" value="1"/>
</dbReference>
<dbReference type="InterPro" id="IPR001466">
    <property type="entry name" value="Beta-lactam-related"/>
</dbReference>
<proteinExistence type="predicted"/>